<dbReference type="EMBL" id="JASPKZ010000933">
    <property type="protein sequence ID" value="KAJ9598863.1"/>
    <property type="molecule type" value="Genomic_DNA"/>
</dbReference>
<dbReference type="Proteomes" id="UP001233999">
    <property type="component" value="Unassembled WGS sequence"/>
</dbReference>
<keyword evidence="2" id="KW-1185">Reference proteome</keyword>
<feature type="non-terminal residue" evidence="1">
    <location>
        <position position="1"/>
    </location>
</feature>
<evidence type="ECO:0000313" key="1">
    <source>
        <dbReference type="EMBL" id="KAJ9598863.1"/>
    </source>
</evidence>
<evidence type="ECO:0000313" key="2">
    <source>
        <dbReference type="Proteomes" id="UP001233999"/>
    </source>
</evidence>
<sequence length="106" mass="11840">ILLLWQLGPSISLVSRGFCPDNYLTDLTFIFWSHSKSLEDRVRVCLAPWMMRCSNARVRGSCSAAVGPGSRRACESSMLWLSSSDVQGVPVTPQKMFKLLFNPKSD</sequence>
<accession>A0AAD8AGS6</accession>
<reference evidence="1" key="2">
    <citation type="submission" date="2023-05" db="EMBL/GenBank/DDBJ databases">
        <authorList>
            <person name="Fouks B."/>
        </authorList>
    </citation>
    <scope>NUCLEOTIDE SEQUENCE</scope>
    <source>
        <strain evidence="1">Stay&amp;Tobe</strain>
        <tissue evidence="1">Testes</tissue>
    </source>
</reference>
<name>A0AAD8AGS6_DIPPU</name>
<organism evidence="1 2">
    <name type="scientific">Diploptera punctata</name>
    <name type="common">Pacific beetle cockroach</name>
    <dbReference type="NCBI Taxonomy" id="6984"/>
    <lineage>
        <taxon>Eukaryota</taxon>
        <taxon>Metazoa</taxon>
        <taxon>Ecdysozoa</taxon>
        <taxon>Arthropoda</taxon>
        <taxon>Hexapoda</taxon>
        <taxon>Insecta</taxon>
        <taxon>Pterygota</taxon>
        <taxon>Neoptera</taxon>
        <taxon>Polyneoptera</taxon>
        <taxon>Dictyoptera</taxon>
        <taxon>Blattodea</taxon>
        <taxon>Blaberoidea</taxon>
        <taxon>Blaberidae</taxon>
        <taxon>Diplopterinae</taxon>
        <taxon>Diploptera</taxon>
    </lineage>
</organism>
<protein>
    <submittedName>
        <fullName evidence="1">Uncharacterized protein</fullName>
    </submittedName>
</protein>
<gene>
    <name evidence="1" type="ORF">L9F63_026602</name>
</gene>
<comment type="caution">
    <text evidence="1">The sequence shown here is derived from an EMBL/GenBank/DDBJ whole genome shotgun (WGS) entry which is preliminary data.</text>
</comment>
<reference evidence="1" key="1">
    <citation type="journal article" date="2023" name="IScience">
        <title>Live-bearing cockroach genome reveals convergent evolutionary mechanisms linked to viviparity in insects and beyond.</title>
        <authorList>
            <person name="Fouks B."/>
            <person name="Harrison M.C."/>
            <person name="Mikhailova A.A."/>
            <person name="Marchal E."/>
            <person name="English S."/>
            <person name="Carruthers M."/>
            <person name="Jennings E.C."/>
            <person name="Chiamaka E.L."/>
            <person name="Frigard R.A."/>
            <person name="Pippel M."/>
            <person name="Attardo G.M."/>
            <person name="Benoit J.B."/>
            <person name="Bornberg-Bauer E."/>
            <person name="Tobe S.S."/>
        </authorList>
    </citation>
    <scope>NUCLEOTIDE SEQUENCE</scope>
    <source>
        <strain evidence="1">Stay&amp;Tobe</strain>
    </source>
</reference>
<feature type="non-terminal residue" evidence="1">
    <location>
        <position position="106"/>
    </location>
</feature>
<dbReference type="AlphaFoldDB" id="A0AAD8AGS6"/>
<proteinExistence type="predicted"/>